<evidence type="ECO:0000313" key="10">
    <source>
        <dbReference type="Proteomes" id="UP000094313"/>
    </source>
</evidence>
<evidence type="ECO:0000256" key="2">
    <source>
        <dbReference type="ARBA" id="ARBA00022670"/>
    </source>
</evidence>
<keyword evidence="6" id="KW-0175">Coiled coil</keyword>
<dbReference type="CDD" id="cd07483">
    <property type="entry name" value="Peptidases_S8_Subtilisin_Novo-like"/>
    <property type="match status" value="1"/>
</dbReference>
<accession>A0A1D7QEE4</accession>
<gene>
    <name evidence="9" type="ORF">BFS30_07480</name>
</gene>
<dbReference type="PROSITE" id="PS00137">
    <property type="entry name" value="SUBTILASE_HIS"/>
    <property type="match status" value="1"/>
</dbReference>
<dbReference type="Pfam" id="PF00082">
    <property type="entry name" value="Peptidase_S8"/>
    <property type="match status" value="1"/>
</dbReference>
<dbReference type="Gene3D" id="3.40.50.200">
    <property type="entry name" value="Peptidase S8/S53 domain"/>
    <property type="match status" value="2"/>
</dbReference>
<feature type="domain" description="Peptidase S8/S53" evidence="8">
    <location>
        <begin position="62"/>
        <end position="493"/>
    </location>
</feature>
<dbReference type="InterPro" id="IPR022398">
    <property type="entry name" value="Peptidase_S8_His-AS"/>
</dbReference>
<evidence type="ECO:0000256" key="7">
    <source>
        <dbReference type="SAM" id="SignalP"/>
    </source>
</evidence>
<dbReference type="OrthoDB" id="9798386at2"/>
<name>A0A1D7QEE4_9SPHI</name>
<keyword evidence="7" id="KW-0732">Signal</keyword>
<dbReference type="InterPro" id="IPR036852">
    <property type="entry name" value="Peptidase_S8/S53_dom_sf"/>
</dbReference>
<dbReference type="PROSITE" id="PS00138">
    <property type="entry name" value="SUBTILASE_SER"/>
    <property type="match status" value="1"/>
</dbReference>
<evidence type="ECO:0000256" key="3">
    <source>
        <dbReference type="ARBA" id="ARBA00022801"/>
    </source>
</evidence>
<dbReference type="InterPro" id="IPR034080">
    <property type="entry name" value="Protease_P7-like_dom"/>
</dbReference>
<feature type="coiled-coil region" evidence="6">
    <location>
        <begin position="147"/>
        <end position="174"/>
    </location>
</feature>
<comment type="similarity">
    <text evidence="1 5">Belongs to the peptidase S8 family.</text>
</comment>
<feature type="chain" id="PRO_5009098475" evidence="7">
    <location>
        <begin position="29"/>
        <end position="531"/>
    </location>
</feature>
<keyword evidence="2 5" id="KW-0645">Protease</keyword>
<evidence type="ECO:0000259" key="8">
    <source>
        <dbReference type="Pfam" id="PF00082"/>
    </source>
</evidence>
<dbReference type="SUPFAM" id="SSF52743">
    <property type="entry name" value="Subtilisin-like"/>
    <property type="match status" value="1"/>
</dbReference>
<feature type="active site" description="Charge relay system" evidence="5">
    <location>
        <position position="70"/>
    </location>
</feature>
<feature type="signal peptide" evidence="7">
    <location>
        <begin position="1"/>
        <end position="28"/>
    </location>
</feature>
<evidence type="ECO:0000256" key="4">
    <source>
        <dbReference type="ARBA" id="ARBA00022825"/>
    </source>
</evidence>
<feature type="active site" description="Charge relay system" evidence="5">
    <location>
        <position position="285"/>
    </location>
</feature>
<proteinExistence type="inferred from homology"/>
<dbReference type="PANTHER" id="PTHR43399:SF4">
    <property type="entry name" value="CELL WALL-ASSOCIATED PROTEASE"/>
    <property type="match status" value="1"/>
</dbReference>
<organism evidence="9 10">
    <name type="scientific">Pedobacter steynii</name>
    <dbReference type="NCBI Taxonomy" id="430522"/>
    <lineage>
        <taxon>Bacteria</taxon>
        <taxon>Pseudomonadati</taxon>
        <taxon>Bacteroidota</taxon>
        <taxon>Sphingobacteriia</taxon>
        <taxon>Sphingobacteriales</taxon>
        <taxon>Sphingobacteriaceae</taxon>
        <taxon>Pedobacter</taxon>
    </lineage>
</organism>
<dbReference type="InterPro" id="IPR051048">
    <property type="entry name" value="Peptidase_S8/S53_subtilisin"/>
</dbReference>
<evidence type="ECO:0000256" key="5">
    <source>
        <dbReference type="PROSITE-ProRule" id="PRU01240"/>
    </source>
</evidence>
<dbReference type="KEGG" id="psty:BFS30_07480"/>
<dbReference type="InterPro" id="IPR023828">
    <property type="entry name" value="Peptidase_S8_Ser-AS"/>
</dbReference>
<keyword evidence="3 5" id="KW-0378">Hydrolase</keyword>
<keyword evidence="10" id="KW-1185">Reference proteome</keyword>
<dbReference type="RefSeq" id="WP_069378713.1">
    <property type="nucleotide sequence ID" value="NZ_CP017141.1"/>
</dbReference>
<keyword evidence="4 5" id="KW-0720">Serine protease</keyword>
<dbReference type="GO" id="GO:0004252">
    <property type="term" value="F:serine-type endopeptidase activity"/>
    <property type="evidence" value="ECO:0007669"/>
    <property type="project" value="UniProtKB-UniRule"/>
</dbReference>
<protein>
    <submittedName>
        <fullName evidence="9">Peptidase S8</fullName>
    </submittedName>
</protein>
<evidence type="ECO:0000313" key="9">
    <source>
        <dbReference type="EMBL" id="AOM77020.1"/>
    </source>
</evidence>
<dbReference type="EMBL" id="CP017141">
    <property type="protein sequence ID" value="AOM77020.1"/>
    <property type="molecule type" value="Genomic_DNA"/>
</dbReference>
<feature type="active site" description="Charge relay system" evidence="5">
    <location>
        <position position="454"/>
    </location>
</feature>
<dbReference type="InterPro" id="IPR015500">
    <property type="entry name" value="Peptidase_S8_subtilisin-rel"/>
</dbReference>
<evidence type="ECO:0000256" key="1">
    <source>
        <dbReference type="ARBA" id="ARBA00011073"/>
    </source>
</evidence>
<sequence length="531" mass="58015">MNKIKANFCCRRILGLSLLTAIPFLSMAQKPNWQNLDLKADSTFGISTEKAYNELLKGKKSKPVIVAVLDGGVDNNHEDLKTIIWINKKEKAGNGKDDDKNGYIDDIYGWNFLGSAKGSVNHETLELTRLVRRDNAKFGNSDATSVKANELTAFEAYQKNKTELEKELAEAKDGFQRVSAFKTVIDEVVKKIGKESPTVADFQSFSPANDMEKNIQRIMIEQLKNATFKEFYDGQVVAGYDHFKTQIDYNLNLDYDPRAIVGDDPENTKERFYGNNDVAGPDASHGSHVSGIIAAVRTNDLGIKGVADNVVIMAVRNTPNGDERDKDVANAIRYAADNGAKVINMSFGKSYSWNKAIVDDAVKYAVSKDVLLVHAAGNDNNDLEVEQNFPNPEYADGGVASSWITVGASGWLNDGSIKANFSNYGKTKVDVFAPGVNINSTVPGSKYEKFNGTSMAAPVVAGLAGLIRSYYPKLTAVEVKDIILKSVVKVDQVVKVEQGSAIKDIPFSDLCVTGGIVNAYNALKLAAEYKK</sequence>
<dbReference type="Proteomes" id="UP000094313">
    <property type="component" value="Chromosome"/>
</dbReference>
<dbReference type="AlphaFoldDB" id="A0A1D7QEE4"/>
<dbReference type="PROSITE" id="PS51892">
    <property type="entry name" value="SUBTILASE"/>
    <property type="match status" value="1"/>
</dbReference>
<dbReference type="PANTHER" id="PTHR43399">
    <property type="entry name" value="SUBTILISIN-RELATED"/>
    <property type="match status" value="1"/>
</dbReference>
<evidence type="ECO:0000256" key="6">
    <source>
        <dbReference type="SAM" id="Coils"/>
    </source>
</evidence>
<dbReference type="GO" id="GO:0006508">
    <property type="term" value="P:proteolysis"/>
    <property type="evidence" value="ECO:0007669"/>
    <property type="project" value="UniProtKB-KW"/>
</dbReference>
<dbReference type="InterPro" id="IPR000209">
    <property type="entry name" value="Peptidase_S8/S53_dom"/>
</dbReference>
<reference evidence="9 10" key="1">
    <citation type="submission" date="2016-08" db="EMBL/GenBank/DDBJ databases">
        <authorList>
            <person name="Seilhamer J.J."/>
        </authorList>
    </citation>
    <scope>NUCLEOTIDE SEQUENCE [LARGE SCALE GENOMIC DNA]</scope>
    <source>
        <strain evidence="9 10">DX4</strain>
    </source>
</reference>
<dbReference type="PRINTS" id="PR00723">
    <property type="entry name" value="SUBTILISIN"/>
</dbReference>